<evidence type="ECO:0000313" key="3">
    <source>
        <dbReference type="Proteomes" id="UP000182840"/>
    </source>
</evidence>
<organism evidence="2 3">
    <name type="scientific">Aquibium oceanicum</name>
    <dbReference type="NCBI Taxonomy" id="1670800"/>
    <lineage>
        <taxon>Bacteria</taxon>
        <taxon>Pseudomonadati</taxon>
        <taxon>Pseudomonadota</taxon>
        <taxon>Alphaproteobacteria</taxon>
        <taxon>Hyphomicrobiales</taxon>
        <taxon>Phyllobacteriaceae</taxon>
        <taxon>Aquibium</taxon>
    </lineage>
</organism>
<name>A0A1L3SM69_9HYPH</name>
<feature type="region of interest" description="Disordered" evidence="1">
    <location>
        <begin position="52"/>
        <end position="72"/>
    </location>
</feature>
<dbReference type="STRING" id="1670800.BSQ44_02720"/>
<evidence type="ECO:0000313" key="2">
    <source>
        <dbReference type="EMBL" id="APH70412.1"/>
    </source>
</evidence>
<protein>
    <submittedName>
        <fullName evidence="2">Uncharacterized protein</fullName>
    </submittedName>
</protein>
<proteinExistence type="predicted"/>
<keyword evidence="3" id="KW-1185">Reference proteome</keyword>
<reference evidence="3" key="1">
    <citation type="submission" date="2016-11" db="EMBL/GenBank/DDBJ databases">
        <title>Mesorhizobium oceanicum sp. nov., isolated from deep seawater in South China Sea.</title>
        <authorList>
            <person name="Fu G.-Y."/>
        </authorList>
    </citation>
    <scope>NUCLEOTIDE SEQUENCE [LARGE SCALE GENOMIC DNA]</scope>
    <source>
        <strain evidence="3">B7</strain>
    </source>
</reference>
<sequence length="72" mass="7168">MKNGPAVGSSPLFGLFAALAAAVAALSLFLSEPFHSQGLEAPHATAAPATARLEVAGPAPQSLAGTARRDKD</sequence>
<gene>
    <name evidence="2" type="ORF">BSQ44_02720</name>
</gene>
<dbReference type="RefSeq" id="WP_072601824.1">
    <property type="nucleotide sequence ID" value="NZ_CP018171.1"/>
</dbReference>
<accession>A0A1L3SM69</accession>
<dbReference type="AlphaFoldDB" id="A0A1L3SM69"/>
<dbReference type="KEGG" id="meso:BSQ44_02720"/>
<evidence type="ECO:0000256" key="1">
    <source>
        <dbReference type="SAM" id="MobiDB-lite"/>
    </source>
</evidence>
<dbReference type="EMBL" id="CP018171">
    <property type="protein sequence ID" value="APH70412.1"/>
    <property type="molecule type" value="Genomic_DNA"/>
</dbReference>
<dbReference type="Proteomes" id="UP000182840">
    <property type="component" value="Chromosome"/>
</dbReference>